<dbReference type="EMBL" id="JAXIVS010000031">
    <property type="protein sequence ID" value="MDY7233266.1"/>
    <property type="molecule type" value="Genomic_DNA"/>
</dbReference>
<dbReference type="SFLD" id="SFLDG01020">
    <property type="entry name" value="Terpene_Cyclase_Like_2"/>
    <property type="match status" value="2"/>
</dbReference>
<accession>A0ABU5HJ36</accession>
<dbReference type="SFLD" id="SFLDS00005">
    <property type="entry name" value="Isoprenoid_Synthase_Type_I"/>
    <property type="match status" value="2"/>
</dbReference>
<gene>
    <name evidence="2" type="ORF">SYV04_43165</name>
</gene>
<keyword evidence="1" id="KW-0479">Metal-binding</keyword>
<dbReference type="Pfam" id="PF19086">
    <property type="entry name" value="Terpene_syn_C_2"/>
    <property type="match status" value="2"/>
</dbReference>
<dbReference type="InterPro" id="IPR034686">
    <property type="entry name" value="Terpene_cyclase-like_2"/>
</dbReference>
<dbReference type="Proteomes" id="UP001291309">
    <property type="component" value="Unassembled WGS sequence"/>
</dbReference>
<dbReference type="InterPro" id="IPR008949">
    <property type="entry name" value="Isoprenoid_synthase_dom_sf"/>
</dbReference>
<organism evidence="2 3">
    <name type="scientific">Hyalangium rubrum</name>
    <dbReference type="NCBI Taxonomy" id="3103134"/>
    <lineage>
        <taxon>Bacteria</taxon>
        <taxon>Pseudomonadati</taxon>
        <taxon>Myxococcota</taxon>
        <taxon>Myxococcia</taxon>
        <taxon>Myxococcales</taxon>
        <taxon>Cystobacterineae</taxon>
        <taxon>Archangiaceae</taxon>
        <taxon>Hyalangium</taxon>
    </lineage>
</organism>
<name>A0ABU5HJ36_9BACT</name>
<reference evidence="2 3" key="1">
    <citation type="submission" date="2023-12" db="EMBL/GenBank/DDBJ databases">
        <title>the genome sequence of Hyalangium sp. s54d21.</title>
        <authorList>
            <person name="Zhang X."/>
        </authorList>
    </citation>
    <scope>NUCLEOTIDE SEQUENCE [LARGE SCALE GENOMIC DNA]</scope>
    <source>
        <strain evidence="3">s54d21</strain>
    </source>
</reference>
<dbReference type="PANTHER" id="PTHR35201:SF4">
    <property type="entry name" value="BETA-PINACENE SYNTHASE-RELATED"/>
    <property type="match status" value="1"/>
</dbReference>
<protein>
    <recommendedName>
        <fullName evidence="1">Terpene synthase</fullName>
        <ecNumber evidence="1">4.2.3.-</ecNumber>
    </recommendedName>
</protein>
<evidence type="ECO:0000313" key="3">
    <source>
        <dbReference type="Proteomes" id="UP001291309"/>
    </source>
</evidence>
<comment type="similarity">
    <text evidence="1">Belongs to the terpene synthase family.</text>
</comment>
<dbReference type="PANTHER" id="PTHR35201">
    <property type="entry name" value="TERPENE SYNTHASE"/>
    <property type="match status" value="1"/>
</dbReference>
<keyword evidence="1" id="KW-0456">Lyase</keyword>
<dbReference type="RefSeq" id="WP_321551978.1">
    <property type="nucleotide sequence ID" value="NZ_JAXIVS010000031.1"/>
</dbReference>
<comment type="cofactor">
    <cofactor evidence="1">
        <name>Mg(2+)</name>
        <dbReference type="ChEBI" id="CHEBI:18420"/>
    </cofactor>
</comment>
<proteinExistence type="inferred from homology"/>
<dbReference type="EC" id="4.2.3.-" evidence="1"/>
<keyword evidence="3" id="KW-1185">Reference proteome</keyword>
<dbReference type="Gene3D" id="1.10.600.10">
    <property type="entry name" value="Farnesyl Diphosphate Synthase"/>
    <property type="match status" value="2"/>
</dbReference>
<comment type="caution">
    <text evidence="2">The sequence shown here is derived from an EMBL/GenBank/DDBJ whole genome shotgun (WGS) entry which is preliminary data.</text>
</comment>
<keyword evidence="1" id="KW-0460">Magnesium</keyword>
<dbReference type="NCBIfam" id="NF041168">
    <property type="entry name" value="f2_encap_cargo3"/>
    <property type="match status" value="1"/>
</dbReference>
<evidence type="ECO:0000256" key="1">
    <source>
        <dbReference type="RuleBase" id="RU366034"/>
    </source>
</evidence>
<sequence>MAKAHAKQPFQLPEFYVPWPARLNPHLEGARTHSKAWSREMGILDTPKESGVPEIWSEAKFDAMDYALLCAYTHPEAPGPELDLITDWYVWVFYFDDHFLEVYKRTQDRVGAKKYLDRLPLFMPVDLSPPPEPTNPVEKGLIDLWARTVPTKSVEWRRRFFESTKHLLEESTWELSNISERRVSNPIEYIEMRRKVGGAPWSADLVEHAVFVEVPDRVAYSRPMRVLKDTFSDAVHLRNDLFSYEREIQEEGELANCVLVFEKFLGVETQRAANLTNEVLTSRLQQFENTVVTELPSLFAEFGLNPVEQAQVLTYVRGLQDWQSGGHEWHMRSSRYMNKGATESSGGALGLSGLGISAARIPWSANALGLGRIKSFSHVPYQAVGPVKLPKFYMPYTTRQSPYLDSARRDSKEWARGMGMLDKLPGVPRGYIWDDHTFDVADVALCGALIHPAATGPQLNLSAGWLVWGTYADDYFPALYGNTRDMAGAKAFNARLTQFMPDDPTAITSVPLNPVEKGLADLWARTAGPLTPYARRLFRKAIMDMTESWVWELANQIQNRIPDPVDYVEMRRKTFGSDLTMSLSRLAHGDGIPPEVFRTRPIRALENSAADYACFTNDVFSYQKEIEFEGELHNMVLVVQRFLDVDKARAVEVVNDLMTVRMREFEHIVATELPALVADFKLDSGTQEQLRAYVERLQQWMAGVLIWHQTVDRYKEFELRNTRSPGRVFGALTGLGTSAARIASLFARRQPELDGSAKDRVLQTEGKR</sequence>
<evidence type="ECO:0000313" key="2">
    <source>
        <dbReference type="EMBL" id="MDY7233266.1"/>
    </source>
</evidence>
<dbReference type="SUPFAM" id="SSF48576">
    <property type="entry name" value="Terpenoid synthases"/>
    <property type="match status" value="2"/>
</dbReference>